<feature type="transmembrane region" description="Helical" evidence="6">
    <location>
        <begin position="12"/>
        <end position="33"/>
    </location>
</feature>
<proteinExistence type="predicted"/>
<feature type="transmembrane region" description="Helical" evidence="6">
    <location>
        <begin position="96"/>
        <end position="117"/>
    </location>
</feature>
<sequence>HQVNLIAWSQHPAILISFAAIFVLLSLHTFDVFELRLPAIVRTKIEQVGQYGQAAKWSGSIVGCWVAGFFSALIVSPCLSAPLAGVLLSVSTVGNPWLGALALFCLGLGLGVPLMILGATEGKFLPKAGNWLN</sequence>
<evidence type="ECO:0000313" key="9">
    <source>
        <dbReference type="Proteomes" id="UP001268610"/>
    </source>
</evidence>
<evidence type="ECO:0000256" key="2">
    <source>
        <dbReference type="ARBA" id="ARBA00022692"/>
    </source>
</evidence>
<dbReference type="RefSeq" id="WP_310866519.1">
    <property type="nucleotide sequence ID" value="NZ_JAVLSF010000849.1"/>
</dbReference>
<organism evidence="8 9">
    <name type="scientific">Rhizobium hidalgonense</name>
    <dbReference type="NCBI Taxonomy" id="1538159"/>
    <lineage>
        <taxon>Bacteria</taxon>
        <taxon>Pseudomonadati</taxon>
        <taxon>Pseudomonadota</taxon>
        <taxon>Alphaproteobacteria</taxon>
        <taxon>Hyphomicrobiales</taxon>
        <taxon>Rhizobiaceae</taxon>
        <taxon>Rhizobium/Agrobacterium group</taxon>
        <taxon>Rhizobium</taxon>
    </lineage>
</organism>
<keyword evidence="3" id="KW-0201">Cytochrome c-type biogenesis</keyword>
<feature type="non-terminal residue" evidence="8">
    <location>
        <position position="133"/>
    </location>
</feature>
<dbReference type="PANTHER" id="PTHR32234">
    <property type="entry name" value="THIOL:DISULFIDE INTERCHANGE PROTEIN DSBD"/>
    <property type="match status" value="1"/>
</dbReference>
<keyword evidence="5 6" id="KW-0472">Membrane</keyword>
<gene>
    <name evidence="8" type="ORF">RJJ65_38665</name>
</gene>
<dbReference type="EMBL" id="JAVLSF010000849">
    <property type="protein sequence ID" value="MDR9778468.1"/>
    <property type="molecule type" value="Genomic_DNA"/>
</dbReference>
<dbReference type="GO" id="GO:0017004">
    <property type="term" value="P:cytochrome complex assembly"/>
    <property type="evidence" value="ECO:0007669"/>
    <property type="project" value="UniProtKB-KW"/>
</dbReference>
<keyword evidence="4 6" id="KW-1133">Transmembrane helix</keyword>
<dbReference type="Pfam" id="PF02683">
    <property type="entry name" value="DsbD_TM"/>
    <property type="match status" value="1"/>
</dbReference>
<dbReference type="GO" id="GO:0015035">
    <property type="term" value="F:protein-disulfide reductase activity"/>
    <property type="evidence" value="ECO:0007669"/>
    <property type="project" value="TreeGrafter"/>
</dbReference>
<dbReference type="AlphaFoldDB" id="A0AAJ2H6G9"/>
<reference evidence="8" key="1">
    <citation type="submission" date="2023-04" db="EMBL/GenBank/DDBJ databases">
        <title>Genomic characterization of faba bean (Vicia faba) microsymbionts in Mexican soils.</title>
        <authorList>
            <person name="Rivera Orduna F.N."/>
            <person name="Guevara-Luna J."/>
            <person name="Yan J."/>
            <person name="Arroyo-Herrera I."/>
            <person name="Li Y."/>
            <person name="Vasquez-Murrieta M.S."/>
            <person name="Wang E.T."/>
        </authorList>
    </citation>
    <scope>NUCLEOTIDE SEQUENCE</scope>
    <source>
        <strain evidence="8">CH26</strain>
    </source>
</reference>
<protein>
    <submittedName>
        <fullName evidence="8">Cytochrome c biogenesis protein CcdA</fullName>
    </submittedName>
</protein>
<dbReference type="GO" id="GO:0016020">
    <property type="term" value="C:membrane"/>
    <property type="evidence" value="ECO:0007669"/>
    <property type="project" value="UniProtKB-SubCell"/>
</dbReference>
<evidence type="ECO:0000256" key="1">
    <source>
        <dbReference type="ARBA" id="ARBA00004141"/>
    </source>
</evidence>
<evidence type="ECO:0000256" key="5">
    <source>
        <dbReference type="ARBA" id="ARBA00023136"/>
    </source>
</evidence>
<dbReference type="PANTHER" id="PTHR32234:SF0">
    <property type="entry name" value="THIOL:DISULFIDE INTERCHANGE PROTEIN DSBD"/>
    <property type="match status" value="1"/>
</dbReference>
<name>A0AAJ2H6G9_9HYPH</name>
<evidence type="ECO:0000313" key="8">
    <source>
        <dbReference type="EMBL" id="MDR9778468.1"/>
    </source>
</evidence>
<evidence type="ECO:0000256" key="3">
    <source>
        <dbReference type="ARBA" id="ARBA00022748"/>
    </source>
</evidence>
<evidence type="ECO:0000259" key="7">
    <source>
        <dbReference type="Pfam" id="PF02683"/>
    </source>
</evidence>
<dbReference type="InterPro" id="IPR003834">
    <property type="entry name" value="Cyt_c_assmbl_TM_dom"/>
</dbReference>
<feature type="non-terminal residue" evidence="8">
    <location>
        <position position="1"/>
    </location>
</feature>
<keyword evidence="2 6" id="KW-0812">Transmembrane</keyword>
<dbReference type="Proteomes" id="UP001268610">
    <property type="component" value="Unassembled WGS sequence"/>
</dbReference>
<evidence type="ECO:0000256" key="4">
    <source>
        <dbReference type="ARBA" id="ARBA00022989"/>
    </source>
</evidence>
<evidence type="ECO:0000256" key="6">
    <source>
        <dbReference type="SAM" id="Phobius"/>
    </source>
</evidence>
<accession>A0AAJ2H6G9</accession>
<dbReference type="GO" id="GO:0045454">
    <property type="term" value="P:cell redox homeostasis"/>
    <property type="evidence" value="ECO:0007669"/>
    <property type="project" value="TreeGrafter"/>
</dbReference>
<feature type="domain" description="Cytochrome C biogenesis protein transmembrane" evidence="7">
    <location>
        <begin position="4"/>
        <end position="133"/>
    </location>
</feature>
<comment type="caution">
    <text evidence="8">The sequence shown here is derived from an EMBL/GenBank/DDBJ whole genome shotgun (WGS) entry which is preliminary data.</text>
</comment>
<comment type="subcellular location">
    <subcellularLocation>
        <location evidence="1">Membrane</location>
        <topology evidence="1">Multi-pass membrane protein</topology>
    </subcellularLocation>
</comment>